<dbReference type="Proteomes" id="UP000030652">
    <property type="component" value="Unassembled WGS sequence"/>
</dbReference>
<evidence type="ECO:0000313" key="4">
    <source>
        <dbReference type="Proteomes" id="UP000030652"/>
    </source>
</evidence>
<evidence type="ECO:0000313" key="3">
    <source>
        <dbReference type="EMBL" id="KHE92073.1"/>
    </source>
</evidence>
<evidence type="ECO:0008006" key="5">
    <source>
        <dbReference type="Google" id="ProtNLM"/>
    </source>
</evidence>
<sequence>MEEPFKPLSLSIRELFGNADSLYKIPQYQRPYKWENEQIDKLWDDVYEAFDNSEDNYFLGSIITAKPRDNEKSAYVDVVDGQQRLTTLMILFCVIRDLFPSINECASDENPFAVDIDTIQSSIALYGKSKRLKLFTHRQHQSDFEETILNGNTNDLRKPYKYQIHTDEEPKYKFINAAIIFNNKLNELGESKSQDLINYLFNQVKIIRIDCKNREFAIKLFQVLNDRGMDLTAADLIKSYLLEKLYTKYKNDPETSKIKEEQFISDWREMEQTIKSCDINMNDLFIIYEYHILGQNPRKSLYDELQDAFKDLDPNEVVSDIKKISRTYFTDIYEAQDKIIYSFWYIRWNMYWKSILLTALHTNYTDFVKLKKLLCRFYYLYWIAGKTLSQIKQTSFNLIKWIKEKRAIAEVEAELNSKIANDGIIDLVKHNLSSEHITTEAWCKPLLLLMEYNITDNSKLAFINLNKDLHLEHILPIKFHKFPEWNHITKDGAAAWLNSAGNITLLGGAKNIEASNNPFSVKQEVYRGKGKYDDKNDKITAFLITQKIVQDYGSKKYNCEWNKEAMIDRWKWFFEEAEELLDIDLKKEIEKHTPVIV</sequence>
<dbReference type="PATRIC" id="fig|237368.3.peg.2290"/>
<protein>
    <recommendedName>
        <fullName evidence="5">DUF262 domain-containing protein</fullName>
    </recommendedName>
</protein>
<feature type="domain" description="GmrSD restriction endonucleases C-terminal" evidence="2">
    <location>
        <begin position="456"/>
        <end position="569"/>
    </location>
</feature>
<dbReference type="Pfam" id="PF07510">
    <property type="entry name" value="GmrSD_C"/>
    <property type="match status" value="1"/>
</dbReference>
<dbReference type="InterPro" id="IPR011089">
    <property type="entry name" value="GmrSD_C"/>
</dbReference>
<evidence type="ECO:0000259" key="2">
    <source>
        <dbReference type="Pfam" id="PF07510"/>
    </source>
</evidence>
<reference evidence="3 4" key="1">
    <citation type="submission" date="2014-10" db="EMBL/GenBank/DDBJ databases">
        <title>Draft genome of anammox bacterium scalindua brodae, obtained using differential coverage binning of sequence data from two enrichment reactors.</title>
        <authorList>
            <person name="Speth D.R."/>
            <person name="Russ L."/>
            <person name="Kartal B."/>
            <person name="Op den Camp H.J."/>
            <person name="Dutilh B.E."/>
            <person name="Jetten M.S."/>
        </authorList>
    </citation>
    <scope>NUCLEOTIDE SEQUENCE [LARGE SCALE GENOMIC DNA]</scope>
    <source>
        <strain evidence="3">RU1</strain>
    </source>
</reference>
<proteinExistence type="predicted"/>
<dbReference type="InterPro" id="IPR004919">
    <property type="entry name" value="GmrSD_N"/>
</dbReference>
<dbReference type="EMBL" id="JRYO01000152">
    <property type="protein sequence ID" value="KHE92073.1"/>
    <property type="molecule type" value="Genomic_DNA"/>
</dbReference>
<name>A0A0B0ELR3_9BACT</name>
<comment type="caution">
    <text evidence="3">The sequence shown here is derived from an EMBL/GenBank/DDBJ whole genome shotgun (WGS) entry which is preliminary data.</text>
</comment>
<dbReference type="PANTHER" id="PTHR35149">
    <property type="entry name" value="SLL5132 PROTEIN"/>
    <property type="match status" value="1"/>
</dbReference>
<dbReference type="Pfam" id="PF03235">
    <property type="entry name" value="GmrSD_N"/>
    <property type="match status" value="1"/>
</dbReference>
<gene>
    <name evidence="3" type="ORF">SCABRO_02123</name>
</gene>
<feature type="domain" description="GmrSD restriction endonucleases N-terminal" evidence="1">
    <location>
        <begin position="12"/>
        <end position="242"/>
    </location>
</feature>
<evidence type="ECO:0000259" key="1">
    <source>
        <dbReference type="Pfam" id="PF03235"/>
    </source>
</evidence>
<dbReference type="PANTHER" id="PTHR35149:SF2">
    <property type="entry name" value="DUF262 DOMAIN-CONTAINING PROTEIN"/>
    <property type="match status" value="1"/>
</dbReference>
<organism evidence="3 4">
    <name type="scientific">Candidatus Scalindua brodae</name>
    <dbReference type="NCBI Taxonomy" id="237368"/>
    <lineage>
        <taxon>Bacteria</taxon>
        <taxon>Pseudomonadati</taxon>
        <taxon>Planctomycetota</taxon>
        <taxon>Candidatus Brocadiia</taxon>
        <taxon>Candidatus Brocadiales</taxon>
        <taxon>Candidatus Scalinduaceae</taxon>
        <taxon>Candidatus Scalindua</taxon>
    </lineage>
</organism>
<dbReference type="eggNOG" id="COG1479">
    <property type="taxonomic scope" value="Bacteria"/>
</dbReference>
<accession>A0A0B0ELR3</accession>
<dbReference type="AlphaFoldDB" id="A0A0B0ELR3"/>